<dbReference type="OrthoDB" id="7859251at2"/>
<protein>
    <submittedName>
        <fullName evidence="1">Uncharacterized protein</fullName>
    </submittedName>
</protein>
<evidence type="ECO:0000313" key="1">
    <source>
        <dbReference type="EMBL" id="TXC68265.1"/>
    </source>
</evidence>
<dbReference type="Proteomes" id="UP000321129">
    <property type="component" value="Unassembled WGS sequence"/>
</dbReference>
<evidence type="ECO:0000313" key="2">
    <source>
        <dbReference type="Proteomes" id="UP000321129"/>
    </source>
</evidence>
<name>A0A5C6U9F7_9SPHN</name>
<accession>A0A5C6U9F7</accession>
<comment type="caution">
    <text evidence="1">The sequence shown here is derived from an EMBL/GenBank/DDBJ whole genome shotgun (WGS) entry which is preliminary data.</text>
</comment>
<proteinExistence type="predicted"/>
<dbReference type="RefSeq" id="WP_147123499.1">
    <property type="nucleotide sequence ID" value="NZ_VOPY01000003.1"/>
</dbReference>
<sequence>MTDEKYSPAVLLLADQMEHRMANREKWKRDAAILIDVHQVAFSALASVLKRNLGRKVEDVSKAQEGQICLISHFVQGIELCESSISEGLYSQAAALLKQEVEIVSGIEEYRTDKRKEKKTPLIGKGVTAGFGPVYGQLNDIAHLGRHEIAKNIVSGSVGNLTGASIVPVYEKDLAFALYGQHIHYIILVTQQLDVLFQSIYGKGLNEDEKGWSGGAIGVLLKEGFLKLPDNAEGEEADWIRSMIKIK</sequence>
<keyword evidence="2" id="KW-1185">Reference proteome</keyword>
<reference evidence="1 2" key="1">
    <citation type="submission" date="2019-08" db="EMBL/GenBank/DDBJ databases">
        <title>Sphingorhabdus soil sp. nov., isolated from arctic soil.</title>
        <authorList>
            <person name="Liu Y."/>
        </authorList>
    </citation>
    <scope>NUCLEOTIDE SEQUENCE [LARGE SCALE GENOMIC DNA]</scope>
    <source>
        <strain evidence="1 2">D-2Q-5-6</strain>
    </source>
</reference>
<gene>
    <name evidence="1" type="ORF">FSZ31_11305</name>
</gene>
<dbReference type="EMBL" id="VOPY01000003">
    <property type="protein sequence ID" value="TXC68265.1"/>
    <property type="molecule type" value="Genomic_DNA"/>
</dbReference>
<organism evidence="1 2">
    <name type="scientific">Flavisphingopyxis soli</name>
    <dbReference type="NCBI Taxonomy" id="2601267"/>
    <lineage>
        <taxon>Bacteria</taxon>
        <taxon>Pseudomonadati</taxon>
        <taxon>Pseudomonadota</taxon>
        <taxon>Alphaproteobacteria</taxon>
        <taxon>Sphingomonadales</taxon>
        <taxon>Sphingopyxidaceae</taxon>
        <taxon>Flavisphingopyxis</taxon>
    </lineage>
</organism>
<dbReference type="AlphaFoldDB" id="A0A5C6U9F7"/>